<keyword evidence="2" id="KW-0663">Pyridoxal phosphate</keyword>
<keyword evidence="7" id="KW-0032">Aminotransferase</keyword>
<dbReference type="SUPFAM" id="SSF46785">
    <property type="entry name" value="Winged helix' DNA-binding domain"/>
    <property type="match status" value="1"/>
</dbReference>
<dbReference type="Pfam" id="PF00155">
    <property type="entry name" value="Aminotran_1_2"/>
    <property type="match status" value="1"/>
</dbReference>
<gene>
    <name evidence="7" type="ORF">SAMN04244553_6465</name>
</gene>
<evidence type="ECO:0000313" key="8">
    <source>
        <dbReference type="Proteomes" id="UP000219565"/>
    </source>
</evidence>
<dbReference type="GO" id="GO:0003677">
    <property type="term" value="F:DNA binding"/>
    <property type="evidence" value="ECO:0007669"/>
    <property type="project" value="UniProtKB-KW"/>
</dbReference>
<dbReference type="PANTHER" id="PTHR46577:SF1">
    <property type="entry name" value="HTH-TYPE TRANSCRIPTIONAL REGULATORY PROTEIN GABR"/>
    <property type="match status" value="1"/>
</dbReference>
<dbReference type="EMBL" id="OBEG01000009">
    <property type="protein sequence ID" value="SNY89450.1"/>
    <property type="molecule type" value="Genomic_DNA"/>
</dbReference>
<dbReference type="CDD" id="cd00609">
    <property type="entry name" value="AAT_like"/>
    <property type="match status" value="1"/>
</dbReference>
<keyword evidence="8" id="KW-1185">Reference proteome</keyword>
<dbReference type="InterPro" id="IPR004839">
    <property type="entry name" value="Aminotransferase_I/II_large"/>
</dbReference>
<proteinExistence type="inferred from homology"/>
<evidence type="ECO:0000256" key="1">
    <source>
        <dbReference type="ARBA" id="ARBA00005384"/>
    </source>
</evidence>
<evidence type="ECO:0000259" key="6">
    <source>
        <dbReference type="PROSITE" id="PS50949"/>
    </source>
</evidence>
<keyword evidence="3" id="KW-0805">Transcription regulation</keyword>
<evidence type="ECO:0000256" key="2">
    <source>
        <dbReference type="ARBA" id="ARBA00022898"/>
    </source>
</evidence>
<dbReference type="GO" id="GO:0030170">
    <property type="term" value="F:pyridoxal phosphate binding"/>
    <property type="evidence" value="ECO:0007669"/>
    <property type="project" value="InterPro"/>
</dbReference>
<dbReference type="SUPFAM" id="SSF53383">
    <property type="entry name" value="PLP-dependent transferases"/>
    <property type="match status" value="1"/>
</dbReference>
<dbReference type="RefSeq" id="WP_179831065.1">
    <property type="nucleotide sequence ID" value="NZ_OBEG01000009.1"/>
</dbReference>
<feature type="domain" description="HTH gntR-type" evidence="6">
    <location>
        <begin position="18"/>
        <end position="86"/>
    </location>
</feature>
<protein>
    <submittedName>
        <fullName evidence="7">DNA-binding transcriptional regulator, MocR family, contains an aminotransferase domain</fullName>
    </submittedName>
</protein>
<reference evidence="7 8" key="1">
    <citation type="submission" date="2017-09" db="EMBL/GenBank/DDBJ databases">
        <authorList>
            <person name="Ehlers B."/>
            <person name="Leendertz F.H."/>
        </authorList>
    </citation>
    <scope>NUCLEOTIDE SEQUENCE [LARGE SCALE GENOMIC DNA]</scope>
    <source>
        <strain evidence="7 8">DSM 45537</strain>
    </source>
</reference>
<dbReference type="Gene3D" id="1.10.10.10">
    <property type="entry name" value="Winged helix-like DNA-binding domain superfamily/Winged helix DNA-binding domain"/>
    <property type="match status" value="1"/>
</dbReference>
<dbReference type="SMART" id="SM00345">
    <property type="entry name" value="HTH_GNTR"/>
    <property type="match status" value="1"/>
</dbReference>
<comment type="similarity">
    <text evidence="1">In the C-terminal section; belongs to the class-I pyridoxal-phosphate-dependent aminotransferase family.</text>
</comment>
<dbReference type="InterPro" id="IPR000524">
    <property type="entry name" value="Tscrpt_reg_HTH_GntR"/>
</dbReference>
<dbReference type="AlphaFoldDB" id="A0A285LWZ7"/>
<dbReference type="Pfam" id="PF00392">
    <property type="entry name" value="GntR"/>
    <property type="match status" value="1"/>
</dbReference>
<dbReference type="InterPro" id="IPR015424">
    <property type="entry name" value="PyrdxlP-dep_Trfase"/>
</dbReference>
<evidence type="ECO:0000256" key="4">
    <source>
        <dbReference type="ARBA" id="ARBA00023125"/>
    </source>
</evidence>
<evidence type="ECO:0000256" key="3">
    <source>
        <dbReference type="ARBA" id="ARBA00023015"/>
    </source>
</evidence>
<sequence>MTEPGSALLVRALEANASHTSESVRAVTAQLIREGALAAGARLPTVRELAQHCGLSTRTVVAAWGELRKEGLIATNRRGGTVVAALDEIPTGRALADRDLLTGSPDYDLQPDLAPAMLAGLHTDRLNRPGRDYITDRLRDAVVDGWPFAAEAFVAAGGGSEGLFLAVDAAAPAGSLVAVEEPVMPGFLDTLADVGYEVVGIESDEQGALADSLASALRREPSVVVLQPEGGYAACGALSADRAAELAEVLSSAKSMPWIVEDDAVGPLAHTQAPSLGSYFPARSVRVRSYCKAYGMDIRTCVIGGSASLVERAIRARVHGIAANSRILQNALAHLIDDRETAALIDTARGRYAARRTGLLSALREQGVTARSGINSLVVWVEVADEQGALLRLARHGIVVGSGAKSHVSSPRPGAVRVAVPQLPDDTASIAELARLLAEAAGAAHREFLD</sequence>
<dbReference type="InterPro" id="IPR036390">
    <property type="entry name" value="WH_DNA-bd_sf"/>
</dbReference>
<organism evidence="7 8">
    <name type="scientific">Nocardia amikacinitolerans</name>
    <dbReference type="NCBI Taxonomy" id="756689"/>
    <lineage>
        <taxon>Bacteria</taxon>
        <taxon>Bacillati</taxon>
        <taxon>Actinomycetota</taxon>
        <taxon>Actinomycetes</taxon>
        <taxon>Mycobacteriales</taxon>
        <taxon>Nocardiaceae</taxon>
        <taxon>Nocardia</taxon>
    </lineage>
</organism>
<keyword evidence="7" id="KW-0808">Transferase</keyword>
<keyword evidence="5" id="KW-0804">Transcription</keyword>
<dbReference type="InterPro" id="IPR036388">
    <property type="entry name" value="WH-like_DNA-bd_sf"/>
</dbReference>
<dbReference type="InterPro" id="IPR051446">
    <property type="entry name" value="HTH_trans_reg/aminotransferase"/>
</dbReference>
<evidence type="ECO:0000313" key="7">
    <source>
        <dbReference type="EMBL" id="SNY89450.1"/>
    </source>
</evidence>
<name>A0A285LWZ7_9NOCA</name>
<accession>A0A285LWZ7</accession>
<dbReference type="PROSITE" id="PS50949">
    <property type="entry name" value="HTH_GNTR"/>
    <property type="match status" value="1"/>
</dbReference>
<keyword evidence="4 7" id="KW-0238">DNA-binding</keyword>
<dbReference type="Gene3D" id="3.40.640.10">
    <property type="entry name" value="Type I PLP-dependent aspartate aminotransferase-like (Major domain)"/>
    <property type="match status" value="1"/>
</dbReference>
<dbReference type="Proteomes" id="UP000219565">
    <property type="component" value="Unassembled WGS sequence"/>
</dbReference>
<dbReference type="GO" id="GO:0008483">
    <property type="term" value="F:transaminase activity"/>
    <property type="evidence" value="ECO:0007669"/>
    <property type="project" value="UniProtKB-KW"/>
</dbReference>
<dbReference type="InterPro" id="IPR015421">
    <property type="entry name" value="PyrdxlP-dep_Trfase_major"/>
</dbReference>
<evidence type="ECO:0000256" key="5">
    <source>
        <dbReference type="ARBA" id="ARBA00023163"/>
    </source>
</evidence>
<dbReference type="PANTHER" id="PTHR46577">
    <property type="entry name" value="HTH-TYPE TRANSCRIPTIONAL REGULATORY PROTEIN GABR"/>
    <property type="match status" value="1"/>
</dbReference>
<dbReference type="GO" id="GO:0003700">
    <property type="term" value="F:DNA-binding transcription factor activity"/>
    <property type="evidence" value="ECO:0007669"/>
    <property type="project" value="InterPro"/>
</dbReference>